<comment type="caution">
    <text evidence="3">The sequence shown here is derived from an EMBL/GenBank/DDBJ whole genome shotgun (WGS) entry which is preliminary data.</text>
</comment>
<proteinExistence type="predicted"/>
<sequence length="329" mass="36719">MSATSDCSSSSQPLPLYSSRHFFSIHIDPFLEIIDFIQKGLLKSTLSSIHGWKEKFFFVSNSSLRMTPEERDRLTKGLKSLKRKSGPTGDLPKKARIGEFSHAVPIQAMPVPKSATIVPSSTPFEEVAPSAPLQLEEATGKRKKRAVGKKVGRRVGSSESGGPDQEQASLDDWEVVQSLMKGSILPHIVAKIPWKGDVERFDESFAAYLELGHYLFFHSEAVGQRWAEASKALEEARAEVEKARAEVESMRMVLEIQSAEVERLQKELRVEREETTNLRTALAQEEEEKRKAQEGVGVAVEQAVESFKSSRDMEDIKIAFAQEAFIKGL</sequence>
<gene>
    <name evidence="3" type="ORF">COCNU_10G009040</name>
</gene>
<dbReference type="AlphaFoldDB" id="A0A8K0IMD5"/>
<reference evidence="3" key="2">
    <citation type="submission" date="2019-07" db="EMBL/GenBank/DDBJ databases">
        <authorList>
            <person name="Yang Y."/>
            <person name="Bocs S."/>
            <person name="Baudouin L."/>
        </authorList>
    </citation>
    <scope>NUCLEOTIDE SEQUENCE</scope>
    <source>
        <tissue evidence="3">Spear leaf of Hainan Tall coconut</tissue>
    </source>
</reference>
<feature type="compositionally biased region" description="Basic residues" evidence="2">
    <location>
        <begin position="141"/>
        <end position="153"/>
    </location>
</feature>
<dbReference type="EMBL" id="CM017881">
    <property type="protein sequence ID" value="KAG1362685.1"/>
    <property type="molecule type" value="Genomic_DNA"/>
</dbReference>
<evidence type="ECO:0000313" key="3">
    <source>
        <dbReference type="EMBL" id="KAG1362685.1"/>
    </source>
</evidence>
<keyword evidence="4" id="KW-1185">Reference proteome</keyword>
<protein>
    <submittedName>
        <fullName evidence="3">Uncharacterized protein</fullName>
    </submittedName>
</protein>
<name>A0A8K0IMD5_COCNU</name>
<keyword evidence="1" id="KW-0175">Coiled coil</keyword>
<accession>A0A8K0IMD5</accession>
<evidence type="ECO:0000313" key="4">
    <source>
        <dbReference type="Proteomes" id="UP000797356"/>
    </source>
</evidence>
<evidence type="ECO:0000256" key="1">
    <source>
        <dbReference type="SAM" id="Coils"/>
    </source>
</evidence>
<feature type="region of interest" description="Disordered" evidence="2">
    <location>
        <begin position="137"/>
        <end position="169"/>
    </location>
</feature>
<evidence type="ECO:0000256" key="2">
    <source>
        <dbReference type="SAM" id="MobiDB-lite"/>
    </source>
</evidence>
<feature type="coiled-coil region" evidence="1">
    <location>
        <begin position="226"/>
        <end position="288"/>
    </location>
</feature>
<dbReference type="Proteomes" id="UP000797356">
    <property type="component" value="Chromosome 10"/>
</dbReference>
<reference evidence="3" key="1">
    <citation type="journal article" date="2017" name="Gigascience">
        <title>The genome draft of coconut (Cocos nucifera).</title>
        <authorList>
            <person name="Xiao Y."/>
            <person name="Xu P."/>
            <person name="Fan H."/>
            <person name="Baudouin L."/>
            <person name="Xia W."/>
            <person name="Bocs S."/>
            <person name="Xu J."/>
            <person name="Li Q."/>
            <person name="Guo A."/>
            <person name="Zhou L."/>
            <person name="Li J."/>
            <person name="Wu Y."/>
            <person name="Ma Z."/>
            <person name="Armero A."/>
            <person name="Issali A.E."/>
            <person name="Liu N."/>
            <person name="Peng M."/>
            <person name="Yang Y."/>
        </authorList>
    </citation>
    <scope>NUCLEOTIDE SEQUENCE</scope>
    <source>
        <tissue evidence="3">Spear leaf of Hainan Tall coconut</tissue>
    </source>
</reference>
<organism evidence="3 4">
    <name type="scientific">Cocos nucifera</name>
    <name type="common">Coconut palm</name>
    <dbReference type="NCBI Taxonomy" id="13894"/>
    <lineage>
        <taxon>Eukaryota</taxon>
        <taxon>Viridiplantae</taxon>
        <taxon>Streptophyta</taxon>
        <taxon>Embryophyta</taxon>
        <taxon>Tracheophyta</taxon>
        <taxon>Spermatophyta</taxon>
        <taxon>Magnoliopsida</taxon>
        <taxon>Liliopsida</taxon>
        <taxon>Arecaceae</taxon>
        <taxon>Arecoideae</taxon>
        <taxon>Cocoseae</taxon>
        <taxon>Attaleinae</taxon>
        <taxon>Cocos</taxon>
    </lineage>
</organism>